<keyword evidence="2" id="KW-0472">Membrane</keyword>
<feature type="region of interest" description="Disordered" evidence="1">
    <location>
        <begin position="190"/>
        <end position="215"/>
    </location>
</feature>
<keyword evidence="2" id="KW-0812">Transmembrane</keyword>
<evidence type="ECO:0000313" key="4">
    <source>
        <dbReference type="Proteomes" id="UP001633002"/>
    </source>
</evidence>
<dbReference type="Proteomes" id="UP001633002">
    <property type="component" value="Unassembled WGS sequence"/>
</dbReference>
<dbReference type="PANTHER" id="PTHR28062:SF1">
    <property type="entry name" value="TRANSMEMBRANE PROTEIN"/>
    <property type="match status" value="1"/>
</dbReference>
<comment type="caution">
    <text evidence="3">The sequence shown here is derived from an EMBL/GenBank/DDBJ whole genome shotgun (WGS) entry which is preliminary data.</text>
</comment>
<dbReference type="PANTHER" id="PTHR28062">
    <property type="entry name" value="K+-H+ EXCHANGE-LIKE PROTEIN"/>
    <property type="match status" value="1"/>
</dbReference>
<organism evidence="3 4">
    <name type="scientific">Riccia sorocarpa</name>
    <dbReference type="NCBI Taxonomy" id="122646"/>
    <lineage>
        <taxon>Eukaryota</taxon>
        <taxon>Viridiplantae</taxon>
        <taxon>Streptophyta</taxon>
        <taxon>Embryophyta</taxon>
        <taxon>Marchantiophyta</taxon>
        <taxon>Marchantiopsida</taxon>
        <taxon>Marchantiidae</taxon>
        <taxon>Marchantiales</taxon>
        <taxon>Ricciaceae</taxon>
        <taxon>Riccia</taxon>
    </lineage>
</organism>
<keyword evidence="4" id="KW-1185">Reference proteome</keyword>
<feature type="compositionally biased region" description="Basic and acidic residues" evidence="1">
    <location>
        <begin position="197"/>
        <end position="215"/>
    </location>
</feature>
<proteinExistence type="predicted"/>
<evidence type="ECO:0000256" key="2">
    <source>
        <dbReference type="SAM" id="Phobius"/>
    </source>
</evidence>
<dbReference type="Pfam" id="PF10173">
    <property type="entry name" value="Mit_KHE1"/>
    <property type="match status" value="1"/>
</dbReference>
<sequence length="280" mass="32017">MARRLVVFPVMGRRWAFSAVFPTASDGKNVPVGSVRTLLDKFRSTPQNSDRVELISEFVSDKMHEKFTAWGATPEGSIRNRVHSIGQRLLARLGPTESLLKSIHKDTGLVEIVYPQRINSRLVRRRVRHLAMSGEVVHRRYFYGSVAFLPFSVVLGILPLPNVFLAWNLFRAYSHWRALQGSRRLSYLVTEPSARSSDTEGEQRKHSTNDLTPDVKTHTNKTHHWVLVPSDKLDTLLGSTNISREPINEAVIEEICKEYPLEPLEIMKWRDHKLPIKSFG</sequence>
<evidence type="ECO:0000256" key="1">
    <source>
        <dbReference type="SAM" id="MobiDB-lite"/>
    </source>
</evidence>
<name>A0ABD3I2G4_9MARC</name>
<feature type="transmembrane region" description="Helical" evidence="2">
    <location>
        <begin position="141"/>
        <end position="167"/>
    </location>
</feature>
<dbReference type="InterPro" id="IPR018786">
    <property type="entry name" value="Mit_KHE1"/>
</dbReference>
<dbReference type="AlphaFoldDB" id="A0ABD3I2G4"/>
<accession>A0ABD3I2G4</accession>
<reference evidence="3 4" key="1">
    <citation type="submission" date="2024-09" db="EMBL/GenBank/DDBJ databases">
        <title>Chromosome-scale assembly of Riccia sorocarpa.</title>
        <authorList>
            <person name="Paukszto L."/>
        </authorList>
    </citation>
    <scope>NUCLEOTIDE SEQUENCE [LARGE SCALE GENOMIC DNA]</scope>
    <source>
        <strain evidence="3">LP-2024</strain>
        <tissue evidence="3">Aerial parts of the thallus</tissue>
    </source>
</reference>
<dbReference type="EMBL" id="JBJQOH010000002">
    <property type="protein sequence ID" value="KAL3695809.1"/>
    <property type="molecule type" value="Genomic_DNA"/>
</dbReference>
<evidence type="ECO:0000313" key="3">
    <source>
        <dbReference type="EMBL" id="KAL3695809.1"/>
    </source>
</evidence>
<gene>
    <name evidence="3" type="ORF">R1sor_009885</name>
</gene>
<keyword evidence="2" id="KW-1133">Transmembrane helix</keyword>
<protein>
    <submittedName>
        <fullName evidence="3">Uncharacterized protein</fullName>
    </submittedName>
</protein>